<dbReference type="InterPro" id="IPR038084">
    <property type="entry name" value="PduO/GlcC-like_sf"/>
</dbReference>
<dbReference type="EMBL" id="JACJVQ010000019">
    <property type="protein sequence ID" value="MBB6636969.1"/>
    <property type="molecule type" value="Genomic_DNA"/>
</dbReference>
<dbReference type="InterPro" id="IPR010371">
    <property type="entry name" value="YBR137W-like"/>
</dbReference>
<comment type="caution">
    <text evidence="1">The sequence shown here is derived from an EMBL/GenBank/DDBJ whole genome shotgun (WGS) entry which is preliminary data.</text>
</comment>
<evidence type="ECO:0000313" key="1">
    <source>
        <dbReference type="EMBL" id="MBB6636969.1"/>
    </source>
</evidence>
<dbReference type="Pfam" id="PF03928">
    <property type="entry name" value="HbpS-like"/>
    <property type="match status" value="1"/>
</dbReference>
<protein>
    <submittedName>
        <fullName evidence="1">Heme-degrading domain-containing protein</fullName>
    </submittedName>
</protein>
<dbReference type="PANTHER" id="PTHR28255">
    <property type="match status" value="1"/>
</dbReference>
<dbReference type="SUPFAM" id="SSF143744">
    <property type="entry name" value="GlcG-like"/>
    <property type="match status" value="1"/>
</dbReference>
<dbReference type="RefSeq" id="WP_185122163.1">
    <property type="nucleotide sequence ID" value="NZ_JACJVQ010000019.1"/>
</dbReference>
<sequence>MEDYQALLDRILEQERLLRFSEFSHGTAIALGNAILERAVRLDKQIVVDIRRNGQVVFHAKMDGTGPNNDRWIERKLNVVNHFGHSSYYMHVLYKSWNTTIQENAYVDAMEYSAEGGCFPILMANVEGPIGSIAVSGLTGPEDHEMITDTLAEFLGIVY</sequence>
<organism evidence="1 2">
    <name type="scientific">Cohnella thailandensis</name>
    <dbReference type="NCBI Taxonomy" id="557557"/>
    <lineage>
        <taxon>Bacteria</taxon>
        <taxon>Bacillati</taxon>
        <taxon>Bacillota</taxon>
        <taxon>Bacilli</taxon>
        <taxon>Bacillales</taxon>
        <taxon>Paenibacillaceae</taxon>
        <taxon>Cohnella</taxon>
    </lineage>
</organism>
<gene>
    <name evidence="1" type="ORF">H7B67_22810</name>
</gene>
<dbReference type="InterPro" id="IPR005624">
    <property type="entry name" value="PduO/GlcC-like"/>
</dbReference>
<dbReference type="PIRSF" id="PIRSF008757">
    <property type="entry name" value="UCP008757"/>
    <property type="match status" value="1"/>
</dbReference>
<accession>A0A841T1P2</accession>
<reference evidence="1 2" key="1">
    <citation type="submission" date="2020-08" db="EMBL/GenBank/DDBJ databases">
        <title>Cohnella phylogeny.</title>
        <authorList>
            <person name="Dunlap C."/>
        </authorList>
    </citation>
    <scope>NUCLEOTIDE SEQUENCE [LARGE SCALE GENOMIC DNA]</scope>
    <source>
        <strain evidence="1 2">DSM 25241</strain>
    </source>
</reference>
<name>A0A841T1P2_9BACL</name>
<dbReference type="Proteomes" id="UP000535838">
    <property type="component" value="Unassembled WGS sequence"/>
</dbReference>
<evidence type="ECO:0000313" key="2">
    <source>
        <dbReference type="Proteomes" id="UP000535838"/>
    </source>
</evidence>
<keyword evidence="2" id="KW-1185">Reference proteome</keyword>
<proteinExistence type="predicted"/>
<dbReference type="AlphaFoldDB" id="A0A841T1P2"/>
<dbReference type="Gene3D" id="3.30.450.150">
    <property type="entry name" value="Haem-degrading domain"/>
    <property type="match status" value="1"/>
</dbReference>
<dbReference type="PANTHER" id="PTHR28255:SF1">
    <property type="entry name" value="UPF0303 PROTEIN YBR137W"/>
    <property type="match status" value="1"/>
</dbReference>
<dbReference type="NCBIfam" id="NF002696">
    <property type="entry name" value="PRK02487.1-5"/>
    <property type="match status" value="1"/>
</dbReference>